<dbReference type="eggNOG" id="COG3618">
    <property type="taxonomic scope" value="Bacteria"/>
</dbReference>
<evidence type="ECO:0000313" key="3">
    <source>
        <dbReference type="EMBL" id="OOH95465.1"/>
    </source>
</evidence>
<protein>
    <submittedName>
        <fullName evidence="3">Amidohydrolase</fullName>
    </submittedName>
</protein>
<dbReference type="InterPro" id="IPR052350">
    <property type="entry name" value="Metallo-dep_Lactonases"/>
</dbReference>
<dbReference type="STRING" id="238.BBD35_07380"/>
<accession>A0A1V3U0T4</accession>
<dbReference type="OrthoDB" id="5450317at2"/>
<feature type="domain" description="Amidohydrolase-related" evidence="2">
    <location>
        <begin position="2"/>
        <end position="273"/>
    </location>
</feature>
<dbReference type="InterPro" id="IPR006680">
    <property type="entry name" value="Amidohydro-rel"/>
</dbReference>
<dbReference type="Proteomes" id="UP000188947">
    <property type="component" value="Unassembled WGS sequence"/>
</dbReference>
<dbReference type="InterPro" id="IPR032466">
    <property type="entry name" value="Metal_Hydrolase"/>
</dbReference>
<name>A0A1V3U0T4_ELIME</name>
<proteinExistence type="inferred from homology"/>
<evidence type="ECO:0000259" key="2">
    <source>
        <dbReference type="Pfam" id="PF04909"/>
    </source>
</evidence>
<organism evidence="3 4">
    <name type="scientific">Elizabethkingia meningoseptica</name>
    <name type="common">Chryseobacterium meningosepticum</name>
    <dbReference type="NCBI Taxonomy" id="238"/>
    <lineage>
        <taxon>Bacteria</taxon>
        <taxon>Pseudomonadati</taxon>
        <taxon>Bacteroidota</taxon>
        <taxon>Flavobacteriia</taxon>
        <taxon>Flavobacteriales</taxon>
        <taxon>Weeksellaceae</taxon>
        <taxon>Elizabethkingia</taxon>
    </lineage>
</organism>
<evidence type="ECO:0000313" key="4">
    <source>
        <dbReference type="Proteomes" id="UP000188947"/>
    </source>
</evidence>
<gene>
    <name evidence="3" type="ORF">BMF97_08865</name>
</gene>
<dbReference type="Gene3D" id="3.20.20.140">
    <property type="entry name" value="Metal-dependent hydrolases"/>
    <property type="match status" value="1"/>
</dbReference>
<dbReference type="Pfam" id="PF04909">
    <property type="entry name" value="Amidohydro_2"/>
    <property type="match status" value="1"/>
</dbReference>
<comment type="caution">
    <text evidence="3">The sequence shown here is derived from an EMBL/GenBank/DDBJ whole genome shotgun (WGS) entry which is preliminary data.</text>
</comment>
<dbReference type="PANTHER" id="PTHR43569:SF2">
    <property type="entry name" value="AMIDOHYDROLASE-RELATED DOMAIN-CONTAINING PROTEIN"/>
    <property type="match status" value="1"/>
</dbReference>
<keyword evidence="3" id="KW-0378">Hydrolase</keyword>
<dbReference type="RefSeq" id="WP_077564590.1">
    <property type="nucleotide sequence ID" value="NZ_MPOG01000010.1"/>
</dbReference>
<dbReference type="GO" id="GO:0016787">
    <property type="term" value="F:hydrolase activity"/>
    <property type="evidence" value="ECO:0007669"/>
    <property type="project" value="UniProtKB-KW"/>
</dbReference>
<comment type="similarity">
    <text evidence="1">Belongs to the metallo-dependent hydrolases superfamily.</text>
</comment>
<dbReference type="PANTHER" id="PTHR43569">
    <property type="entry name" value="AMIDOHYDROLASE"/>
    <property type="match status" value="1"/>
</dbReference>
<keyword evidence="4" id="KW-1185">Reference proteome</keyword>
<dbReference type="SUPFAM" id="SSF51556">
    <property type="entry name" value="Metallo-dependent hydrolases"/>
    <property type="match status" value="1"/>
</dbReference>
<evidence type="ECO:0000256" key="1">
    <source>
        <dbReference type="ARBA" id="ARBA00038310"/>
    </source>
</evidence>
<dbReference type="AlphaFoldDB" id="A0A1V3U0T4"/>
<reference evidence="3 4" key="1">
    <citation type="submission" date="2016-11" db="EMBL/GenBank/DDBJ databases">
        <title>Genome sequence and comparative genomic analysis of clinical strain Elizabethkingia meningoseptica 61421 PRCM.</title>
        <authorList>
            <person name="Wang M."/>
            <person name="Hu S."/>
            <person name="Cao L."/>
            <person name="Jiang T."/>
            <person name="Zhou Y."/>
            <person name="Ming D."/>
        </authorList>
    </citation>
    <scope>NUCLEOTIDE SEQUENCE [LARGE SCALE GENOMIC DNA]</scope>
    <source>
        <strain evidence="3 4">61421 PRCM</strain>
    </source>
</reference>
<dbReference type="EMBL" id="MPOG01000010">
    <property type="protein sequence ID" value="OOH95465.1"/>
    <property type="molecule type" value="Genomic_DNA"/>
</dbReference>
<sequence>MIDAHVHFWQYDEIRDSWIDESMQVIRRDFFPSDINELLANHHVSGIVAVQADQSAEETAFLLKLAEENKQILGVVGWIDLQRHELERQLQEFQKYPKLKGWRHIVQAEPQGFLSNPVFIENVRKLRTYNYTYDVLVYHSQLQEATTFARKLPDQKLVLDHLGKPDLKNWELQNWKKDITALAKSENVYCKLSGLVTEAVRGEWTKEMLQPYFDVIFESFGTSRIMFGSDWPVMLLNTNYSEWLQIVQEYIQKFSINEQQQILGGNAETFYNL</sequence>